<protein>
    <submittedName>
        <fullName evidence="3">Tripartite ATP-independent transporter DctP family solute receptor</fullName>
    </submittedName>
</protein>
<organism evidence="3 4">
    <name type="scientific">Pseudochelatococcus lubricantis</name>
    <dbReference type="NCBI Taxonomy" id="1538102"/>
    <lineage>
        <taxon>Bacteria</taxon>
        <taxon>Pseudomonadati</taxon>
        <taxon>Pseudomonadota</taxon>
        <taxon>Alphaproteobacteria</taxon>
        <taxon>Hyphomicrobiales</taxon>
        <taxon>Chelatococcaceae</taxon>
        <taxon>Pseudochelatococcus</taxon>
    </lineage>
</organism>
<dbReference type="NCBIfam" id="TIGR00787">
    <property type="entry name" value="dctP"/>
    <property type="match status" value="1"/>
</dbReference>
<keyword evidence="3" id="KW-0675">Receptor</keyword>
<dbReference type="InterPro" id="IPR038404">
    <property type="entry name" value="TRAP_DctP_sf"/>
</dbReference>
<dbReference type="PANTHER" id="PTHR33376:SF18">
    <property type="entry name" value="2,3-DIKETO-L-GULONATE-BINDING PERIPLASMIC PROTEIN YIAO"/>
    <property type="match status" value="1"/>
</dbReference>
<comment type="caution">
    <text evidence="3">The sequence shown here is derived from an EMBL/GenBank/DDBJ whole genome shotgun (WGS) entry which is preliminary data.</text>
</comment>
<dbReference type="PIRSF" id="PIRSF006470">
    <property type="entry name" value="DctB"/>
    <property type="match status" value="1"/>
</dbReference>
<dbReference type="NCBIfam" id="NF037995">
    <property type="entry name" value="TRAP_S1"/>
    <property type="match status" value="1"/>
</dbReference>
<proteinExistence type="predicted"/>
<dbReference type="InterPro" id="IPR004682">
    <property type="entry name" value="TRAP_DctP"/>
</dbReference>
<reference evidence="3 4" key="1">
    <citation type="submission" date="2020-03" db="EMBL/GenBank/DDBJ databases">
        <title>Genomic Encyclopedia of Type Strains, Phase IV (KMG-IV): sequencing the most valuable type-strain genomes for metagenomic binning, comparative biology and taxonomic classification.</title>
        <authorList>
            <person name="Goeker M."/>
        </authorList>
    </citation>
    <scope>NUCLEOTIDE SEQUENCE [LARGE SCALE GENOMIC DNA]</scope>
    <source>
        <strain evidence="3 4">DSM 103870</strain>
    </source>
</reference>
<evidence type="ECO:0000256" key="2">
    <source>
        <dbReference type="SAM" id="SignalP"/>
    </source>
</evidence>
<dbReference type="PANTHER" id="PTHR33376">
    <property type="match status" value="1"/>
</dbReference>
<accession>A0ABX0VA88</accession>
<evidence type="ECO:0000313" key="4">
    <source>
        <dbReference type="Proteomes" id="UP001429580"/>
    </source>
</evidence>
<name>A0ABX0VA88_9HYPH</name>
<dbReference type="RefSeq" id="WP_166956078.1">
    <property type="nucleotide sequence ID" value="NZ_JAASQI010000013.1"/>
</dbReference>
<sequence>MNRRKLLGFLLAAGMASLSGQAVAQTALKIGYVLPATSHYGYAVSVLASEVAKRTEGRYRLEAFPSGALGGEREMVEGAQLGTLGLVLTSTGPVTNFVPEVGILDLPFLFRDAAHAHQVLDSKIGQDLLAKFPSHGLVGLAWTDQSFRHLTNSRRPVVTPEDVKGLKVRTMENPVHILSFRTVGANPTPMAFPEVFGALQQGAIDGQEQAIAGSASTKMSQVQKYLSLTGHFFSPAVFIMSPKAFNNLSSEDKEHFLAAARAASMAMREYMREADAKGIEQMRKDGMEVNENVDKEKFQAAFQPAYAEFAKKYGQENIDAIRAVGLPGTSQ</sequence>
<dbReference type="CDD" id="cd13675">
    <property type="entry name" value="PBP2_TRAP_SBP_like_5"/>
    <property type="match status" value="1"/>
</dbReference>
<dbReference type="Gene3D" id="3.40.190.170">
    <property type="entry name" value="Bacterial extracellular solute-binding protein, family 7"/>
    <property type="match status" value="1"/>
</dbReference>
<evidence type="ECO:0000313" key="3">
    <source>
        <dbReference type="EMBL" id="NIJ60096.1"/>
    </source>
</evidence>
<dbReference type="EMBL" id="JAASQI010000013">
    <property type="protein sequence ID" value="NIJ60096.1"/>
    <property type="molecule type" value="Genomic_DNA"/>
</dbReference>
<keyword evidence="1 2" id="KW-0732">Signal</keyword>
<dbReference type="Proteomes" id="UP001429580">
    <property type="component" value="Unassembled WGS sequence"/>
</dbReference>
<feature type="chain" id="PRO_5045657285" evidence="2">
    <location>
        <begin position="25"/>
        <end position="331"/>
    </location>
</feature>
<keyword evidence="4" id="KW-1185">Reference proteome</keyword>
<dbReference type="Pfam" id="PF03480">
    <property type="entry name" value="DctP"/>
    <property type="match status" value="1"/>
</dbReference>
<gene>
    <name evidence="3" type="ORF">FHS82_003962</name>
</gene>
<feature type="signal peptide" evidence="2">
    <location>
        <begin position="1"/>
        <end position="24"/>
    </location>
</feature>
<evidence type="ECO:0000256" key="1">
    <source>
        <dbReference type="ARBA" id="ARBA00022729"/>
    </source>
</evidence>
<dbReference type="InterPro" id="IPR018389">
    <property type="entry name" value="DctP_fam"/>
</dbReference>